<sequence length="125" mass="13689">MFNDMKQQFEDGLQKAIENQVKISEVNVQFANDIAQRNSAYLTDLVKSGTEVAKDLGECKTPTQLIEKQTAFANELRSKTEAYVKSNVDALTALSETISSMTGGLWSIPSAPTSTGSRRKTKPAE</sequence>
<dbReference type="InterPro" id="IPR018968">
    <property type="entry name" value="Phasin"/>
</dbReference>
<evidence type="ECO:0000313" key="4">
    <source>
        <dbReference type="Proteomes" id="UP001501600"/>
    </source>
</evidence>
<evidence type="ECO:0000313" key="3">
    <source>
        <dbReference type="EMBL" id="GAA5189603.1"/>
    </source>
</evidence>
<comment type="caution">
    <text evidence="3">The sequence shown here is derived from an EMBL/GenBank/DDBJ whole genome shotgun (WGS) entry which is preliminary data.</text>
</comment>
<protein>
    <recommendedName>
        <fullName evidence="2">Phasin domain-containing protein</fullName>
    </recommendedName>
</protein>
<dbReference type="EMBL" id="BAABLF010000006">
    <property type="protein sequence ID" value="GAA5189603.1"/>
    <property type="molecule type" value="Genomic_DNA"/>
</dbReference>
<feature type="region of interest" description="Disordered" evidence="1">
    <location>
        <begin position="105"/>
        <end position="125"/>
    </location>
</feature>
<name>A0ABP9S1T3_9GAMM</name>
<reference evidence="4" key="1">
    <citation type="journal article" date="2019" name="Int. J. Syst. Evol. Microbiol.">
        <title>The Global Catalogue of Microorganisms (GCM) 10K type strain sequencing project: providing services to taxonomists for standard genome sequencing and annotation.</title>
        <authorList>
            <consortium name="The Broad Institute Genomics Platform"/>
            <consortium name="The Broad Institute Genome Sequencing Center for Infectious Disease"/>
            <person name="Wu L."/>
            <person name="Ma J."/>
        </authorList>
    </citation>
    <scope>NUCLEOTIDE SEQUENCE [LARGE SCALE GENOMIC DNA]</scope>
    <source>
        <strain evidence="4">JCM 18720</strain>
    </source>
</reference>
<accession>A0ABP9S1T3</accession>
<feature type="domain" description="Phasin" evidence="2">
    <location>
        <begin position="7"/>
        <end position="99"/>
    </location>
</feature>
<keyword evidence="4" id="KW-1185">Reference proteome</keyword>
<dbReference type="Proteomes" id="UP001501600">
    <property type="component" value="Unassembled WGS sequence"/>
</dbReference>
<proteinExistence type="predicted"/>
<dbReference type="RefSeq" id="WP_345316172.1">
    <property type="nucleotide sequence ID" value="NZ_BAABLF010000006.1"/>
</dbReference>
<dbReference type="Pfam" id="PF09361">
    <property type="entry name" value="Phasin_2"/>
    <property type="match status" value="1"/>
</dbReference>
<evidence type="ECO:0000259" key="2">
    <source>
        <dbReference type="Pfam" id="PF09361"/>
    </source>
</evidence>
<organism evidence="3 4">
    <name type="scientific">Ferrimonas gelatinilytica</name>
    <dbReference type="NCBI Taxonomy" id="1255257"/>
    <lineage>
        <taxon>Bacteria</taxon>
        <taxon>Pseudomonadati</taxon>
        <taxon>Pseudomonadota</taxon>
        <taxon>Gammaproteobacteria</taxon>
        <taxon>Alteromonadales</taxon>
        <taxon>Ferrimonadaceae</taxon>
        <taxon>Ferrimonas</taxon>
    </lineage>
</organism>
<gene>
    <name evidence="3" type="ORF">GCM10025772_12380</name>
</gene>
<evidence type="ECO:0000256" key="1">
    <source>
        <dbReference type="SAM" id="MobiDB-lite"/>
    </source>
</evidence>